<feature type="region of interest" description="Disordered" evidence="1">
    <location>
        <begin position="1"/>
        <end position="37"/>
    </location>
</feature>
<comment type="caution">
    <text evidence="2">The sequence shown here is derived from an EMBL/GenBank/DDBJ whole genome shotgun (WGS) entry which is preliminary data.</text>
</comment>
<reference evidence="2 3" key="1">
    <citation type="submission" date="2019-03" db="EMBL/GenBank/DDBJ databases">
        <title>Genomic Encyclopedia of Type Strains, Phase IV (KMG-IV): sequencing the most valuable type-strain genomes for metagenomic binning, comparative biology and taxonomic classification.</title>
        <authorList>
            <person name="Goeker M."/>
        </authorList>
    </citation>
    <scope>NUCLEOTIDE SEQUENCE [LARGE SCALE GENOMIC DNA]</scope>
    <source>
        <strain evidence="2 3">DSM 20467</strain>
    </source>
</reference>
<dbReference type="RefSeq" id="WP_132547030.1">
    <property type="nucleotide sequence ID" value="NZ_SMAA01000001.1"/>
</dbReference>
<sequence length="306" mass="34727">MMANNTTNAIKATNPVVSPASNKTNTTNDKTETSPPYLLDLTPRTLSDDEMQKLNDSIKKFLETHEITESKNKEFPTLDSLGDFKYADTQSFFGIGEGNSYIYATLAYLGHEDPKTNLALDPSVDPLDGTAYQEIKALFEETNTDKEHYNKLFAKSTEWNFYSAKSCFNYTNNMYKFLKDMDKVTGKSVIGNVNSRYYKINDIKESGDYSVAFSYNKNLVTLSNQLVDFMSNNRQDDDIWKNVINGKYHNMNEVVSALDNKGDKTAAQTMQNNLNNNIDTEVANSDFQNNYLENIWNLLKAAGYNK</sequence>
<organism evidence="2 3">
    <name type="scientific">Pectinatus cerevisiiphilus</name>
    <dbReference type="NCBI Taxonomy" id="86956"/>
    <lineage>
        <taxon>Bacteria</taxon>
        <taxon>Bacillati</taxon>
        <taxon>Bacillota</taxon>
        <taxon>Negativicutes</taxon>
        <taxon>Selenomonadales</taxon>
        <taxon>Selenomonadaceae</taxon>
        <taxon>Pectinatus</taxon>
    </lineage>
</organism>
<dbReference type="Proteomes" id="UP000295188">
    <property type="component" value="Unassembled WGS sequence"/>
</dbReference>
<dbReference type="AlphaFoldDB" id="A0A4R3KF98"/>
<keyword evidence="3" id="KW-1185">Reference proteome</keyword>
<accession>A0A4R3KF98</accession>
<protein>
    <submittedName>
        <fullName evidence="2">Uncharacterized protein</fullName>
    </submittedName>
</protein>
<proteinExistence type="predicted"/>
<dbReference type="OrthoDB" id="3233291at2"/>
<feature type="compositionally biased region" description="Low complexity" evidence="1">
    <location>
        <begin position="1"/>
        <end position="14"/>
    </location>
</feature>
<evidence type="ECO:0000256" key="1">
    <source>
        <dbReference type="SAM" id="MobiDB-lite"/>
    </source>
</evidence>
<name>A0A4R3KF98_9FIRM</name>
<gene>
    <name evidence="2" type="ORF">EDC37_101229</name>
</gene>
<dbReference type="EMBL" id="SMAA01000001">
    <property type="protein sequence ID" value="TCS82056.1"/>
    <property type="molecule type" value="Genomic_DNA"/>
</dbReference>
<evidence type="ECO:0000313" key="3">
    <source>
        <dbReference type="Proteomes" id="UP000295188"/>
    </source>
</evidence>
<evidence type="ECO:0000313" key="2">
    <source>
        <dbReference type="EMBL" id="TCS82056.1"/>
    </source>
</evidence>